<dbReference type="EMBL" id="JYDI01000073">
    <property type="protein sequence ID" value="KRY54197.1"/>
    <property type="molecule type" value="Genomic_DNA"/>
</dbReference>
<reference evidence="1 2" key="1">
    <citation type="submission" date="2015-01" db="EMBL/GenBank/DDBJ databases">
        <title>Evolution of Trichinella species and genotypes.</title>
        <authorList>
            <person name="Korhonen P.K."/>
            <person name="Edoardo P."/>
            <person name="Giuseppe L.R."/>
            <person name="Gasser R.B."/>
        </authorList>
    </citation>
    <scope>NUCLEOTIDE SEQUENCE [LARGE SCALE GENOMIC DNA]</scope>
    <source>
        <strain evidence="1">ISS120</strain>
    </source>
</reference>
<comment type="caution">
    <text evidence="1">The sequence shown here is derived from an EMBL/GenBank/DDBJ whole genome shotgun (WGS) entry which is preliminary data.</text>
</comment>
<proteinExistence type="predicted"/>
<evidence type="ECO:0000313" key="1">
    <source>
        <dbReference type="EMBL" id="KRY54197.1"/>
    </source>
</evidence>
<accession>A0A0V1CY55</accession>
<dbReference type="AlphaFoldDB" id="A0A0V1CY55"/>
<gene>
    <name evidence="1" type="ORF">T03_8985</name>
</gene>
<dbReference type="Proteomes" id="UP000054653">
    <property type="component" value="Unassembled WGS sequence"/>
</dbReference>
<evidence type="ECO:0000313" key="2">
    <source>
        <dbReference type="Proteomes" id="UP000054653"/>
    </source>
</evidence>
<keyword evidence="2" id="KW-1185">Reference proteome</keyword>
<protein>
    <submittedName>
        <fullName evidence="1">Uncharacterized protein</fullName>
    </submittedName>
</protein>
<name>A0A0V1CY55_TRIBR</name>
<organism evidence="1 2">
    <name type="scientific">Trichinella britovi</name>
    <name type="common">Parasitic roundworm</name>
    <dbReference type="NCBI Taxonomy" id="45882"/>
    <lineage>
        <taxon>Eukaryota</taxon>
        <taxon>Metazoa</taxon>
        <taxon>Ecdysozoa</taxon>
        <taxon>Nematoda</taxon>
        <taxon>Enoplea</taxon>
        <taxon>Dorylaimia</taxon>
        <taxon>Trichinellida</taxon>
        <taxon>Trichinellidae</taxon>
        <taxon>Trichinella</taxon>
    </lineage>
</organism>
<sequence>MQSLRCTLPPQHASLLSKGEYDLRPSSINSEVYKSSLNFNNFIIVESPSLQTIQQPFRVVYTNVNPFPNHPVLYFRAPTFHYLSRALYLPVILQNPFGVLYPLSVHPTSIHTDAPSYHSVIVVHLTHNLQYQFTVVQLLTTFPTHSESTIPAA</sequence>